<dbReference type="PANTHER" id="PTHR42877">
    <property type="entry name" value="L-ORNITHINE N(5)-MONOOXYGENASE-RELATED"/>
    <property type="match status" value="1"/>
</dbReference>
<comment type="similarity">
    <text evidence="2">Belongs to the FAD-binding monooxygenase family.</text>
</comment>
<comment type="cofactor">
    <cofactor evidence="1">
        <name>FAD</name>
        <dbReference type="ChEBI" id="CHEBI:57692"/>
    </cofactor>
</comment>
<dbReference type="Gene3D" id="3.50.50.60">
    <property type="entry name" value="FAD/NAD(P)-binding domain"/>
    <property type="match status" value="2"/>
</dbReference>
<dbReference type="Pfam" id="PF00501">
    <property type="entry name" value="AMP-binding"/>
    <property type="match status" value="1"/>
</dbReference>
<evidence type="ECO:0000256" key="4">
    <source>
        <dbReference type="ARBA" id="ARBA00022827"/>
    </source>
</evidence>
<dbReference type="Proteomes" id="UP001194746">
    <property type="component" value="Unassembled WGS sequence"/>
</dbReference>
<evidence type="ECO:0000259" key="6">
    <source>
        <dbReference type="Pfam" id="PF13193"/>
    </source>
</evidence>
<proteinExistence type="inferred from homology"/>
<reference evidence="7" key="2">
    <citation type="submission" date="2020-02" db="EMBL/GenBank/DDBJ databases">
        <authorList>
            <person name="Gilchrist C.L.M."/>
            <person name="Chooi Y.-H."/>
        </authorList>
    </citation>
    <scope>NUCLEOTIDE SEQUENCE</scope>
    <source>
        <strain evidence="7">MST-FP2251</strain>
    </source>
</reference>
<keyword evidence="4" id="KW-0274">FAD</keyword>
<feature type="domain" description="AMP-binding enzyme C-terminal" evidence="6">
    <location>
        <begin position="1010"/>
        <end position="1085"/>
    </location>
</feature>
<dbReference type="Pfam" id="PF13193">
    <property type="entry name" value="AMP-binding_C"/>
    <property type="match status" value="1"/>
</dbReference>
<dbReference type="InterPro" id="IPR051209">
    <property type="entry name" value="FAD-bind_Monooxygenase_sf"/>
</dbReference>
<dbReference type="Gene3D" id="3.30.300.30">
    <property type="match status" value="1"/>
</dbReference>
<keyword evidence="3" id="KW-0285">Flavoprotein</keyword>
<dbReference type="SUPFAM" id="SSF51905">
    <property type="entry name" value="FAD/NAD(P)-binding domain"/>
    <property type="match status" value="3"/>
</dbReference>
<gene>
    <name evidence="7" type="ORF">FE257_005718</name>
</gene>
<evidence type="ECO:0000313" key="7">
    <source>
        <dbReference type="EMBL" id="KAF9890587.1"/>
    </source>
</evidence>
<dbReference type="InterPro" id="IPR045851">
    <property type="entry name" value="AMP-bd_C_sf"/>
</dbReference>
<keyword evidence="8" id="KW-1185">Reference proteome</keyword>
<sequence length="1102" mass="122227">MATKQHGFNGVKGTSQGPLNWIPAPDEPLFKPKRIRIICVGAGFSGLMLAYKLKYEFKLQGAVDLVIYEKNHDIGGTWLENTYPGVACDIPAHVYTFPFEPNPNWSSFYAEGAEIWQYIKQTSIKYGLEERVQLNSKVVESAWDEEVSKWKIKIEKGQEVLMDEAEVLINGSGILNKWRWPDIKGLHDFSGEIAHSASWNDSLSWAGKRVALIGNGSSAIQILPKLQPTAKTVTNYIRSPTWVAANFAADFTPEGENFRYSEEQQACFRENPEELLKLRKNIEHGINHLFMGLIKGTERQIEANIMSRRIMEDRLNNDPELCARLIPTFEFGCRRISPGDGYLEALQQNNVDCCFDPIQKITKNGIQTIDGKTVDYDIIICATGFDVSFSPFWKVIGRHGSNLADLWEKQPNAYFGMCAPEQPNYFIFNGPNCPIAHGSLLAAMDSTADWILKWCEKIISEGIKSVCVKPDALDDYNVYTQETLKRTVWTGGCRSWFKGGKKDGPVTAMYGGSILHYKEILESFRVEDFDIEYDSPNRFRFMGNGTTQRENLANAAFGSIISRSMVYTAEPLEYPKGATLPELLLERNVNNVPPDMPAVIDGVSGATVYSYRSFRASVRRVARYFLQNINPRAAVVGILAGNSATYPVIVHGILAAGGVVSAFNPLHQAQEISHYLHIARPKAVLVDQDLTKALTDGLSLAKLDYSPDLYVLSPDRPHPAPWIPFDLGHIVAAGAGDPDTTELPSCTNSDLAFICFSSGTTGPMKGVYLTHDNIITNIFQHRQRLPEMFQSRQTVAALITPFFHILGLGVFVCQYICQGIPIVVFPNFEVSLLLDAISRDRITHINIVPPIALRLLQATTTGTTDISSLQCLINAAAPLKEVVSSELSRRMGCSITQWYGMTEASPSVISQREDEVEITSTIGRLLPGMSMRIVDSTGKECGPNEPGELLIQGSNLTPSYVDNAESKDAFINGYFKTGDIGYVNEEGYVFLVGRSKELIKVKGHQVAPAELESILLSHPQVRDAAVKGVYFPGQETEYPAAYITVDTAEPASAQLEAEIEAFVNKQVAKYKWLRSGVHIISAIPRKYVTKLVGTFPLMSTVV</sequence>
<evidence type="ECO:0000256" key="3">
    <source>
        <dbReference type="ARBA" id="ARBA00022630"/>
    </source>
</evidence>
<dbReference type="EMBL" id="VCAU01000025">
    <property type="protein sequence ID" value="KAF9890587.1"/>
    <property type="molecule type" value="Genomic_DNA"/>
</dbReference>
<comment type="caution">
    <text evidence="7">The sequence shown here is derived from an EMBL/GenBank/DDBJ whole genome shotgun (WGS) entry which is preliminary data.</text>
</comment>
<dbReference type="AlphaFoldDB" id="A0AAD4CQG0"/>
<dbReference type="Gene3D" id="3.40.50.12780">
    <property type="entry name" value="N-terminal domain of ligase-like"/>
    <property type="match status" value="1"/>
</dbReference>
<organism evidence="7 8">
    <name type="scientific">Aspergillus nanangensis</name>
    <dbReference type="NCBI Taxonomy" id="2582783"/>
    <lineage>
        <taxon>Eukaryota</taxon>
        <taxon>Fungi</taxon>
        <taxon>Dikarya</taxon>
        <taxon>Ascomycota</taxon>
        <taxon>Pezizomycotina</taxon>
        <taxon>Eurotiomycetes</taxon>
        <taxon>Eurotiomycetidae</taxon>
        <taxon>Eurotiales</taxon>
        <taxon>Aspergillaceae</taxon>
        <taxon>Aspergillus</taxon>
        <taxon>Aspergillus subgen. Circumdati</taxon>
    </lineage>
</organism>
<evidence type="ECO:0000256" key="2">
    <source>
        <dbReference type="ARBA" id="ARBA00010139"/>
    </source>
</evidence>
<reference evidence="7" key="1">
    <citation type="journal article" date="2019" name="Beilstein J. Org. Chem.">
        <title>Nanangenines: drimane sesquiterpenoids as the dominant metabolite cohort of a novel Australian fungus, Aspergillus nanangensis.</title>
        <authorList>
            <person name="Lacey H.J."/>
            <person name="Gilchrist C.L.M."/>
            <person name="Crombie A."/>
            <person name="Kalaitzis J.A."/>
            <person name="Vuong D."/>
            <person name="Rutledge P.J."/>
            <person name="Turner P."/>
            <person name="Pitt J.I."/>
            <person name="Lacey E."/>
            <person name="Chooi Y.H."/>
            <person name="Piggott A.M."/>
        </authorList>
    </citation>
    <scope>NUCLEOTIDE SEQUENCE</scope>
    <source>
        <strain evidence="7">MST-FP2251</strain>
    </source>
</reference>
<dbReference type="InterPro" id="IPR042099">
    <property type="entry name" value="ANL_N_sf"/>
</dbReference>
<dbReference type="PROSITE" id="PS00455">
    <property type="entry name" value="AMP_BINDING"/>
    <property type="match status" value="1"/>
</dbReference>
<feature type="domain" description="AMP-dependent synthetase/ligase" evidence="5">
    <location>
        <begin position="586"/>
        <end position="960"/>
    </location>
</feature>
<evidence type="ECO:0000256" key="1">
    <source>
        <dbReference type="ARBA" id="ARBA00001974"/>
    </source>
</evidence>
<dbReference type="InterPro" id="IPR036188">
    <property type="entry name" value="FAD/NAD-bd_sf"/>
</dbReference>
<dbReference type="Pfam" id="PF13450">
    <property type="entry name" value="NAD_binding_8"/>
    <property type="match status" value="1"/>
</dbReference>
<dbReference type="InterPro" id="IPR025110">
    <property type="entry name" value="AMP-bd_C"/>
</dbReference>
<accession>A0AAD4CQG0</accession>
<evidence type="ECO:0000259" key="5">
    <source>
        <dbReference type="Pfam" id="PF00501"/>
    </source>
</evidence>
<dbReference type="PANTHER" id="PTHR42877:SF11">
    <property type="entry name" value="MONOOXYGENASE, PUTATIVE (AFU_ORTHOLOGUE AFUA_6G13790)-RELATED"/>
    <property type="match status" value="1"/>
</dbReference>
<protein>
    <submittedName>
        <fullName evidence="7">Uncharacterized protein</fullName>
    </submittedName>
</protein>
<dbReference type="SUPFAM" id="SSF56801">
    <property type="entry name" value="Acetyl-CoA synthetase-like"/>
    <property type="match status" value="1"/>
</dbReference>
<dbReference type="InterPro" id="IPR020845">
    <property type="entry name" value="AMP-binding_CS"/>
</dbReference>
<evidence type="ECO:0000313" key="8">
    <source>
        <dbReference type="Proteomes" id="UP001194746"/>
    </source>
</evidence>
<name>A0AAD4CQG0_ASPNN</name>
<dbReference type="InterPro" id="IPR000873">
    <property type="entry name" value="AMP-dep_synth/lig_dom"/>
</dbReference>